<dbReference type="OrthoDB" id="6986285at2"/>
<accession>A0A1J0ET16</accession>
<organism evidence="1 2">
    <name type="scientific">Pseudomonas frederiksbergensis</name>
    <dbReference type="NCBI Taxonomy" id="104087"/>
    <lineage>
        <taxon>Bacteria</taxon>
        <taxon>Pseudomonadati</taxon>
        <taxon>Pseudomonadota</taxon>
        <taxon>Gammaproteobacteria</taxon>
        <taxon>Pseudomonadales</taxon>
        <taxon>Pseudomonadaceae</taxon>
        <taxon>Pseudomonas</taxon>
    </lineage>
</organism>
<sequence>MCFAAGMKFEDFKVAEVFSGQNHALLPVDHSNLWMDEARAQAIAGKVNFAGHYILHKFGCGGGTLCAEVLDARTGEVVTGLPNAYNGDSLVLSYQSDSNLIIISGVAADSEKDMKGKGLKRGDRVRYYEFANNAFRLLKIKDE</sequence>
<evidence type="ECO:0000313" key="2">
    <source>
        <dbReference type="Proteomes" id="UP000182567"/>
    </source>
</evidence>
<reference evidence="2" key="1">
    <citation type="submission" date="2016-10" db="EMBL/GenBank/DDBJ databases">
        <title>Pseudomonas frederiksbergensis ERGS4:02 complete genome.</title>
        <authorList>
            <person name="Kumar R."/>
            <person name="Acharya V."/>
            <person name="Singh D."/>
        </authorList>
    </citation>
    <scope>NUCLEOTIDE SEQUENCE [LARGE SCALE GENOMIC DNA]</scope>
    <source>
        <strain evidence="2">ERGS4:02</strain>
    </source>
</reference>
<proteinExistence type="predicted"/>
<dbReference type="AlphaFoldDB" id="A0A1J0ET16"/>
<protein>
    <submittedName>
        <fullName evidence="1">Uncharacterized protein</fullName>
    </submittedName>
</protein>
<gene>
    <name evidence="1" type="ORF">BLL42_14515</name>
</gene>
<dbReference type="Proteomes" id="UP000182567">
    <property type="component" value="Chromosome"/>
</dbReference>
<evidence type="ECO:0000313" key="1">
    <source>
        <dbReference type="EMBL" id="APC19257.1"/>
    </source>
</evidence>
<dbReference type="EMBL" id="CP017886">
    <property type="protein sequence ID" value="APC19257.1"/>
    <property type="molecule type" value="Genomic_DNA"/>
</dbReference>
<name>A0A1J0ET16_9PSED</name>